<gene>
    <name evidence="1" type="ORF">I532_20841</name>
</gene>
<protein>
    <submittedName>
        <fullName evidence="1">Uncharacterized protein</fullName>
    </submittedName>
</protein>
<dbReference type="EMBL" id="APBN01000012">
    <property type="protein sequence ID" value="EMT50799.1"/>
    <property type="molecule type" value="Genomic_DNA"/>
</dbReference>
<dbReference type="STRING" id="1300222.I532_20841"/>
<name>M8D3G5_9BACL</name>
<evidence type="ECO:0000313" key="1">
    <source>
        <dbReference type="EMBL" id="EMT50799.1"/>
    </source>
</evidence>
<dbReference type="Proteomes" id="UP000012081">
    <property type="component" value="Unassembled WGS sequence"/>
</dbReference>
<accession>M8D3G5</accession>
<organism evidence="1 2">
    <name type="scientific">Brevibacillus borstelensis AK1</name>
    <dbReference type="NCBI Taxonomy" id="1300222"/>
    <lineage>
        <taxon>Bacteria</taxon>
        <taxon>Bacillati</taxon>
        <taxon>Bacillota</taxon>
        <taxon>Bacilli</taxon>
        <taxon>Bacillales</taxon>
        <taxon>Paenibacillaceae</taxon>
        <taxon>Brevibacillus</taxon>
    </lineage>
</organism>
<keyword evidence="2" id="KW-1185">Reference proteome</keyword>
<dbReference type="OrthoDB" id="2377175at2"/>
<evidence type="ECO:0000313" key="2">
    <source>
        <dbReference type="Proteomes" id="UP000012081"/>
    </source>
</evidence>
<dbReference type="RefSeq" id="WP_003390762.1">
    <property type="nucleotide sequence ID" value="NZ_APBN01000012.1"/>
</dbReference>
<comment type="caution">
    <text evidence="1">The sequence shown here is derived from an EMBL/GenBank/DDBJ whole genome shotgun (WGS) entry which is preliminary data.</text>
</comment>
<dbReference type="PATRIC" id="fig|1300222.3.peg.4384"/>
<reference evidence="1 2" key="1">
    <citation type="submission" date="2013-03" db="EMBL/GenBank/DDBJ databases">
        <title>Assembly of a new bacterial strain Brevibacillus borstelensis AK1.</title>
        <authorList>
            <person name="Rajan I."/>
            <person name="PoliReddy D."/>
            <person name="Sugumar T."/>
            <person name="Rathinam K."/>
            <person name="Alqarawi S."/>
            <person name="Khalil A.B."/>
            <person name="Sivakumar N."/>
        </authorList>
    </citation>
    <scope>NUCLEOTIDE SEQUENCE [LARGE SCALE GENOMIC DNA]</scope>
    <source>
        <strain evidence="1 2">AK1</strain>
    </source>
</reference>
<proteinExistence type="predicted"/>
<sequence>MTGVNRFHCCATCVHFRVEKEAGGIVYRCSRLTYETKPTYQFQCWEPKEQVQRLIQRETRA</sequence>
<dbReference type="GeneID" id="89500658"/>
<dbReference type="AlphaFoldDB" id="M8D3G5"/>